<feature type="compositionally biased region" description="Polar residues" evidence="1">
    <location>
        <begin position="24"/>
        <end position="33"/>
    </location>
</feature>
<gene>
    <name evidence="2" type="ORF">AC579_6876</name>
</gene>
<sequence>METARMNPRWRMERPWARKRNPFQKVTNDSAMSHASEPAPAPDESITPLQEQPTGNGSIHVGNTTHTENPTQPEYAPPPYIEVEQSRSASSNASTSRSSLSGKTIYEPQSGNQNHPAATVKDVERLRNFIQYVLTIDYDVEITTSYLFSADRQYFLQLGRQLHDLDGESSREPQRLIVACEGLKLPAQTVMSMVKRFCGRLESNQGVYDQDILEYGKGEGDALLATRLCSDKYVLVPRVVTGKKDRKTLMRGNAEVWKASF</sequence>
<feature type="compositionally biased region" description="Low complexity" evidence="1">
    <location>
        <begin position="86"/>
        <end position="101"/>
    </location>
</feature>
<evidence type="ECO:0000313" key="2">
    <source>
        <dbReference type="EMBL" id="KXT03174.1"/>
    </source>
</evidence>
<protein>
    <submittedName>
        <fullName evidence="2">Uncharacterized protein</fullName>
    </submittedName>
</protein>
<organism evidence="2 3">
    <name type="scientific">Pseudocercospora musae</name>
    <dbReference type="NCBI Taxonomy" id="113226"/>
    <lineage>
        <taxon>Eukaryota</taxon>
        <taxon>Fungi</taxon>
        <taxon>Dikarya</taxon>
        <taxon>Ascomycota</taxon>
        <taxon>Pezizomycotina</taxon>
        <taxon>Dothideomycetes</taxon>
        <taxon>Dothideomycetidae</taxon>
        <taxon>Mycosphaerellales</taxon>
        <taxon>Mycosphaerellaceae</taxon>
        <taxon>Pseudocercospora</taxon>
    </lineage>
</organism>
<dbReference type="EMBL" id="LFZO01000611">
    <property type="protein sequence ID" value="KXT03174.1"/>
    <property type="molecule type" value="Genomic_DNA"/>
</dbReference>
<keyword evidence="3" id="KW-1185">Reference proteome</keyword>
<dbReference type="Proteomes" id="UP000073492">
    <property type="component" value="Unassembled WGS sequence"/>
</dbReference>
<dbReference type="OrthoDB" id="3646968at2759"/>
<feature type="compositionally biased region" description="Polar residues" evidence="1">
    <location>
        <begin position="47"/>
        <end position="72"/>
    </location>
</feature>
<feature type="compositionally biased region" description="Polar residues" evidence="1">
    <location>
        <begin position="107"/>
        <end position="116"/>
    </location>
</feature>
<accession>A0A139HL33</accession>
<feature type="region of interest" description="Disordered" evidence="1">
    <location>
        <begin position="1"/>
        <end position="119"/>
    </location>
</feature>
<name>A0A139HL33_9PEZI</name>
<evidence type="ECO:0000313" key="3">
    <source>
        <dbReference type="Proteomes" id="UP000073492"/>
    </source>
</evidence>
<evidence type="ECO:0000256" key="1">
    <source>
        <dbReference type="SAM" id="MobiDB-lite"/>
    </source>
</evidence>
<reference evidence="2 3" key="1">
    <citation type="submission" date="2015-07" db="EMBL/GenBank/DDBJ databases">
        <title>Comparative genomics of the Sigatoka disease complex on banana suggests a link between parallel evolutionary changes in Pseudocercospora fijiensis and Pseudocercospora eumusae and increased virulence on the banana host.</title>
        <authorList>
            <person name="Chang T.-C."/>
            <person name="Salvucci A."/>
            <person name="Crous P.W."/>
            <person name="Stergiopoulos I."/>
        </authorList>
    </citation>
    <scope>NUCLEOTIDE SEQUENCE [LARGE SCALE GENOMIC DNA]</scope>
    <source>
        <strain evidence="2 3">CBS 116634</strain>
    </source>
</reference>
<dbReference type="AlphaFoldDB" id="A0A139HL33"/>
<proteinExistence type="predicted"/>
<comment type="caution">
    <text evidence="2">The sequence shown here is derived from an EMBL/GenBank/DDBJ whole genome shotgun (WGS) entry which is preliminary data.</text>
</comment>